<gene>
    <name evidence="2" type="ORF">IMF26_00235</name>
</gene>
<evidence type="ECO:0000313" key="2">
    <source>
        <dbReference type="EMBL" id="QUL98570.1"/>
    </source>
</evidence>
<dbReference type="GO" id="GO:0003677">
    <property type="term" value="F:DNA binding"/>
    <property type="evidence" value="ECO:0007669"/>
    <property type="project" value="InterPro"/>
</dbReference>
<evidence type="ECO:0000259" key="1">
    <source>
        <dbReference type="Pfam" id="PF02371"/>
    </source>
</evidence>
<protein>
    <submittedName>
        <fullName evidence="2">Transposase</fullName>
    </submittedName>
</protein>
<organism evidence="2">
    <name type="scientific">Candidatus Fermentithermobacillus carboniphilus</name>
    <dbReference type="NCBI Taxonomy" id="3085328"/>
    <lineage>
        <taxon>Bacteria</taxon>
        <taxon>Bacillati</taxon>
        <taxon>Bacillota</taxon>
        <taxon>Candidatus Fermentithermobacillia</taxon>
        <taxon>Candidatus Fermentithermobacillales</taxon>
        <taxon>Candidatus Fermentithermobacillaceae</taxon>
        <taxon>Candidatus Fermentithermobacillus</taxon>
    </lineage>
</organism>
<accession>A0AAT9LBR6</accession>
<dbReference type="Pfam" id="PF02371">
    <property type="entry name" value="Transposase_20"/>
    <property type="match status" value="1"/>
</dbReference>
<dbReference type="GO" id="GO:0004803">
    <property type="term" value="F:transposase activity"/>
    <property type="evidence" value="ECO:0007669"/>
    <property type="project" value="InterPro"/>
</dbReference>
<reference evidence="2" key="1">
    <citation type="submission" date="2020-10" db="EMBL/GenBank/DDBJ databases">
        <authorList>
            <person name="Kadnikov V."/>
            <person name="Beletsky A.V."/>
            <person name="Mardanov A.V."/>
            <person name="Karnachuk O.V."/>
            <person name="Ravin N.V."/>
        </authorList>
    </citation>
    <scope>NUCLEOTIDE SEQUENCE</scope>
    <source>
        <strain evidence="2">Bu02</strain>
    </source>
</reference>
<dbReference type="KEGG" id="fcz:IMF26_00235"/>
<dbReference type="AlphaFoldDB" id="A0AAT9LBR6"/>
<sequence length="101" mass="11383">MVREKARRHPDPRPQVRFFIHTSRQAASYAALDPQVYQSGDTRICGKIGKNANELLRIILVEALPCEECCHQARQEDSIVNACSSDGQNPWAHPEDLAEVQ</sequence>
<proteinExistence type="predicted"/>
<dbReference type="GO" id="GO:0006313">
    <property type="term" value="P:DNA transposition"/>
    <property type="evidence" value="ECO:0007669"/>
    <property type="project" value="InterPro"/>
</dbReference>
<feature type="domain" description="Transposase IS116/IS110/IS902 C-terminal" evidence="1">
    <location>
        <begin position="21"/>
        <end position="63"/>
    </location>
</feature>
<dbReference type="EMBL" id="CP062796">
    <property type="protein sequence ID" value="QUL98570.1"/>
    <property type="molecule type" value="Genomic_DNA"/>
</dbReference>
<dbReference type="InterPro" id="IPR003346">
    <property type="entry name" value="Transposase_20"/>
</dbReference>
<name>A0AAT9LBR6_9FIRM</name>
<reference evidence="2" key="2">
    <citation type="journal article" date="2023" name="Biology">
        <title>Prokaryotic Life Associated with Coal-Fire Gas Vents Revealed by Metagenomics.</title>
        <authorList>
            <person name="Kadnikov V.V."/>
            <person name="Mardanov A.V."/>
            <person name="Beletsky A.V."/>
            <person name="Karnachuk O.V."/>
            <person name="Ravin N.V."/>
        </authorList>
    </citation>
    <scope>NUCLEOTIDE SEQUENCE</scope>
    <source>
        <strain evidence="2">Bu02</strain>
    </source>
</reference>